<dbReference type="RefSeq" id="WP_161975228.1">
    <property type="nucleotide sequence ID" value="NZ_BIFR01000001.1"/>
</dbReference>
<name>A0A401ZUW6_9CHLR</name>
<comment type="caution">
    <text evidence="3">The sequence shown here is derived from an EMBL/GenBank/DDBJ whole genome shotgun (WGS) entry which is preliminary data.</text>
</comment>
<keyword evidence="4" id="KW-1185">Reference proteome</keyword>
<dbReference type="Pfam" id="PF12439">
    <property type="entry name" value="GDE_N"/>
    <property type="match status" value="2"/>
</dbReference>
<evidence type="ECO:0000259" key="1">
    <source>
        <dbReference type="Pfam" id="PF06202"/>
    </source>
</evidence>
<dbReference type="GO" id="GO:0004134">
    <property type="term" value="F:4-alpha-glucanotransferase activity"/>
    <property type="evidence" value="ECO:0007669"/>
    <property type="project" value="InterPro"/>
</dbReference>
<dbReference type="GO" id="GO:0004135">
    <property type="term" value="F:amylo-alpha-1,6-glucosidase activity"/>
    <property type="evidence" value="ECO:0007669"/>
    <property type="project" value="InterPro"/>
</dbReference>
<dbReference type="SUPFAM" id="SSF48208">
    <property type="entry name" value="Six-hairpin glycosidases"/>
    <property type="match status" value="1"/>
</dbReference>
<sequence length="787" mass="89995">MTITFDRSLCCDLNETITREWLVTNGLGGYAAGTVAGVLTRKHHGLLVAKWAQATRPQLLLAKLDEEVFFDQRTYYLGTNEYQNGALSPAGFVHLESFRLENGLPIFLYHLGGCDGILLEKRIWMERGCNTTYIQYRVLRTTRTEDSGKRRSGLTGALSADLAHTANSTRLTSNTPGSIELTLLPFTAYRPYDQLQYGHSDQQFQVQTHQRFDRGGHLPAGSAGCTITAHKDAQPFHLLIIGQTQSQATFIPTGVWYWHVLHRQDAVYDQPAQEDLYLPGVMRATLHIGDETPLTIVVSSEKLNSALYQSDYIQLSAQEREEYQQQLLPDDEIEQQLCPLTANAHPPNHPDSLHMNDRDYLYALLEAADHFFVYDALSEHKHTSAITSPRAQLPHQPPIQLLTTYYSREIQTREALIALPGLLLVGRRTIEARLLLRFYAHYFLRGLLPERLPDREHPLTEKDYQNVDIALWYFYALDFYLQATQDDDFLEEMFPYLQECIQCYLQGSSDGISIDPADGLLVAHRPGVALTWMNAYRANQERQPVTPRSGKAVEVNALWYHALSLMYEWSQCLRQRGHMHTHPKHYQLQLQRCKKSFQQRFWYAKEGYLYDVIDGPQGDDPGLRPNQLFAFSLRHPLLELERRQSVIDCVNRYLITPYGLRTLAPTDPCYQPHWETGSDGQQKALHQGSIWSWLIGAYIDSQLSLHPSGSQNLALEETIWRKGYKPLQECFAHGLLNMSKGIFEGETPSSTTNKSNQISIASIGELLRVYSTLNRLRTYNSERAYSY</sequence>
<feature type="domain" description="Glycogen debranching enzyme bacterial and archaeal type N-terminal" evidence="2">
    <location>
        <begin position="19"/>
        <end position="142"/>
    </location>
</feature>
<dbReference type="Gene3D" id="1.50.10.10">
    <property type="match status" value="1"/>
</dbReference>
<reference evidence="4" key="1">
    <citation type="submission" date="2018-12" db="EMBL/GenBank/DDBJ databases">
        <title>Tengunoibacter tsumagoiensis gen. nov., sp. nov., Dictyobacter kobayashii sp. nov., D. alpinus sp. nov., and D. joshuensis sp. nov. and description of Dictyobacteraceae fam. nov. within the order Ktedonobacterales isolated from Tengu-no-mugimeshi.</title>
        <authorList>
            <person name="Wang C.M."/>
            <person name="Zheng Y."/>
            <person name="Sakai Y."/>
            <person name="Toyoda A."/>
            <person name="Minakuchi Y."/>
            <person name="Abe K."/>
            <person name="Yokota A."/>
            <person name="Yabe S."/>
        </authorList>
    </citation>
    <scope>NUCLEOTIDE SEQUENCE [LARGE SCALE GENOMIC DNA]</scope>
    <source>
        <strain evidence="4">Uno3</strain>
    </source>
</reference>
<accession>A0A401ZUW6</accession>
<dbReference type="InterPro" id="IPR024742">
    <property type="entry name" value="Glycogen_debranch_N"/>
</dbReference>
<dbReference type="PANTHER" id="PTHR10569">
    <property type="entry name" value="GLYCOGEN DEBRANCHING ENZYME"/>
    <property type="match status" value="1"/>
</dbReference>
<proteinExistence type="predicted"/>
<dbReference type="Proteomes" id="UP000287352">
    <property type="component" value="Unassembled WGS sequence"/>
</dbReference>
<dbReference type="Pfam" id="PF06202">
    <property type="entry name" value="GDE_C"/>
    <property type="match status" value="1"/>
</dbReference>
<dbReference type="InterPro" id="IPR008928">
    <property type="entry name" value="6-hairpin_glycosidase_sf"/>
</dbReference>
<feature type="domain" description="Glycogen debranching enzyme C-terminal" evidence="1">
    <location>
        <begin position="412"/>
        <end position="732"/>
    </location>
</feature>
<dbReference type="EMBL" id="BIFR01000001">
    <property type="protein sequence ID" value="GCE10715.1"/>
    <property type="molecule type" value="Genomic_DNA"/>
</dbReference>
<protein>
    <recommendedName>
        <fullName evidence="5">Glycogen debranching protein</fullName>
    </recommendedName>
</protein>
<dbReference type="AlphaFoldDB" id="A0A401ZUW6"/>
<evidence type="ECO:0000313" key="4">
    <source>
        <dbReference type="Proteomes" id="UP000287352"/>
    </source>
</evidence>
<feature type="domain" description="Glycogen debranching enzyme bacterial and archaeal type N-terminal" evidence="2">
    <location>
        <begin position="175"/>
        <end position="291"/>
    </location>
</feature>
<gene>
    <name evidence="3" type="ORF">KTT_05740</name>
</gene>
<evidence type="ECO:0000259" key="2">
    <source>
        <dbReference type="Pfam" id="PF12439"/>
    </source>
</evidence>
<dbReference type="PANTHER" id="PTHR10569:SF2">
    <property type="entry name" value="GLYCOGEN DEBRANCHING ENZYME"/>
    <property type="match status" value="1"/>
</dbReference>
<dbReference type="GO" id="GO:0005980">
    <property type="term" value="P:glycogen catabolic process"/>
    <property type="evidence" value="ECO:0007669"/>
    <property type="project" value="InterPro"/>
</dbReference>
<evidence type="ECO:0008006" key="5">
    <source>
        <dbReference type="Google" id="ProtNLM"/>
    </source>
</evidence>
<organism evidence="3 4">
    <name type="scientific">Tengunoibacter tsumagoiensis</name>
    <dbReference type="NCBI Taxonomy" id="2014871"/>
    <lineage>
        <taxon>Bacteria</taxon>
        <taxon>Bacillati</taxon>
        <taxon>Chloroflexota</taxon>
        <taxon>Ktedonobacteria</taxon>
        <taxon>Ktedonobacterales</taxon>
        <taxon>Dictyobacteraceae</taxon>
        <taxon>Tengunoibacter</taxon>
    </lineage>
</organism>
<dbReference type="InterPro" id="IPR012341">
    <property type="entry name" value="6hp_glycosidase-like_sf"/>
</dbReference>
<dbReference type="InterPro" id="IPR010401">
    <property type="entry name" value="AGL/Gdb1"/>
</dbReference>
<evidence type="ECO:0000313" key="3">
    <source>
        <dbReference type="EMBL" id="GCE10715.1"/>
    </source>
</evidence>
<dbReference type="InterPro" id="IPR032790">
    <property type="entry name" value="GDE_C"/>
</dbReference>